<comment type="caution">
    <text evidence="4">The sequence shown here is derived from an EMBL/GenBank/DDBJ whole genome shotgun (WGS) entry which is preliminary data.</text>
</comment>
<organism evidence="4 5">
    <name type="scientific">Chryseobacterium koreense CCUG 49689</name>
    <dbReference type="NCBI Taxonomy" id="1304281"/>
    <lineage>
        <taxon>Bacteria</taxon>
        <taxon>Pseudomonadati</taxon>
        <taxon>Bacteroidota</taxon>
        <taxon>Flavobacteriia</taxon>
        <taxon>Flavobacteriales</taxon>
        <taxon>Weeksellaceae</taxon>
        <taxon>Chryseobacterium group</taxon>
        <taxon>Chryseobacterium</taxon>
    </lineage>
</organism>
<accession>A0A0J7IZK3</accession>
<feature type="domain" description="Integrase catalytic" evidence="3">
    <location>
        <begin position="129"/>
        <end position="326"/>
    </location>
</feature>
<sequence length="517" mass="60277">MANHLTDMNKIRKAIKMHHSGKSKLFISNYLSLSRNTVKKYISLLKGLGLGPEDIAEKSDSELELLFSQGKNEPVSPKVRILHEYFPGMERELKKVGVTVRMMWEEYISQHKDGFQESQFRHYYRIWSKQVNPVMRMQHKSGDKMYVDYAGQTLLVYDRTTGESREIQFFVAILGASQYTYAEASPSQKKEDFVRSVENAMIHFEGVPAAIVPDNLKSAVVKSNRYEPTINETLADLAEHYDTSILPARVYKPRDKSLVEGAVKILYRRIYAYLKDRKFYSLGELNTEIWRLLAIHNERKLTNRPYSRKDLFLEDEKPVLRPLPATRFEIKYQCVATVMKNGHVLLGHDKAYYSVPYPYIRKKVKILYTSSTVEIYHKYNRIALHKRSYKPFSYTTEPAHLASTHRFVSEWSASRFLDWAGGIDPAVGDYILQIIESRNHPEQAYKSCMGILSFEKRVGRERLINACKRGQEFENFSYKAIERILENNLDQRSPEEEQHSGDQLPEHANIRGKHYYN</sequence>
<evidence type="ECO:0000256" key="1">
    <source>
        <dbReference type="ARBA" id="ARBA00009277"/>
    </source>
</evidence>
<dbReference type="PATRIC" id="fig|1304281.5.peg.1592"/>
<dbReference type="PANTHER" id="PTHR35004:SF8">
    <property type="entry name" value="TRANSPOSASE RV3428C-RELATED"/>
    <property type="match status" value="1"/>
</dbReference>
<evidence type="ECO:0000256" key="2">
    <source>
        <dbReference type="SAM" id="MobiDB-lite"/>
    </source>
</evidence>
<dbReference type="InterPro" id="IPR001584">
    <property type="entry name" value="Integrase_cat-core"/>
</dbReference>
<gene>
    <name evidence="4" type="ORF">ACM44_07435</name>
</gene>
<dbReference type="InterPro" id="IPR012337">
    <property type="entry name" value="RNaseH-like_sf"/>
</dbReference>
<dbReference type="PANTHER" id="PTHR35004">
    <property type="entry name" value="TRANSPOSASE RV3428C-RELATED"/>
    <property type="match status" value="1"/>
</dbReference>
<dbReference type="InterPro" id="IPR036397">
    <property type="entry name" value="RNaseH_sf"/>
</dbReference>
<proteinExistence type="inferred from homology"/>
<dbReference type="GO" id="GO:0015074">
    <property type="term" value="P:DNA integration"/>
    <property type="evidence" value="ECO:0007669"/>
    <property type="project" value="InterPro"/>
</dbReference>
<dbReference type="AlphaFoldDB" id="A0A0J7IZK3"/>
<dbReference type="SUPFAM" id="SSF53098">
    <property type="entry name" value="Ribonuclease H-like"/>
    <property type="match status" value="1"/>
</dbReference>
<dbReference type="NCBIfam" id="NF033546">
    <property type="entry name" value="transpos_IS21"/>
    <property type="match status" value="1"/>
</dbReference>
<keyword evidence="5" id="KW-1185">Reference proteome</keyword>
<feature type="compositionally biased region" description="Basic and acidic residues" evidence="2">
    <location>
        <begin position="492"/>
        <end position="509"/>
    </location>
</feature>
<dbReference type="Gene3D" id="3.30.420.10">
    <property type="entry name" value="Ribonuclease H-like superfamily/Ribonuclease H"/>
    <property type="match status" value="1"/>
</dbReference>
<dbReference type="GO" id="GO:0003676">
    <property type="term" value="F:nucleic acid binding"/>
    <property type="evidence" value="ECO:0007669"/>
    <property type="project" value="InterPro"/>
</dbReference>
<evidence type="ECO:0000313" key="4">
    <source>
        <dbReference type="EMBL" id="KMQ71239.1"/>
    </source>
</evidence>
<evidence type="ECO:0000313" key="5">
    <source>
        <dbReference type="Proteomes" id="UP000035900"/>
    </source>
</evidence>
<reference evidence="4 5" key="1">
    <citation type="journal article" date="2004" name="Int. J. Syst. Evol. Microbiol.">
        <title>Kaistella koreensis gen. nov., sp. nov., a novel member of the Chryseobacterium-Bergeyella-Riemerella branch.</title>
        <authorList>
            <person name="Kim M.K."/>
            <person name="Im W.T."/>
            <person name="Shin Y.K."/>
            <person name="Lim J.H."/>
            <person name="Kim S.H."/>
            <person name="Lee B.C."/>
            <person name="Park M.Y."/>
            <person name="Lee K.Y."/>
            <person name="Lee S.T."/>
        </authorList>
    </citation>
    <scope>NUCLEOTIDE SEQUENCE [LARGE SCALE GENOMIC DNA]</scope>
    <source>
        <strain evidence="4 5">CCUG 49689</strain>
    </source>
</reference>
<dbReference type="Proteomes" id="UP000035900">
    <property type="component" value="Unassembled WGS sequence"/>
</dbReference>
<dbReference type="RefSeq" id="WP_048499412.1">
    <property type="nucleotide sequence ID" value="NZ_LFNG01000009.1"/>
</dbReference>
<protein>
    <recommendedName>
        <fullName evidence="3">Integrase catalytic domain-containing protein</fullName>
    </recommendedName>
</protein>
<feature type="region of interest" description="Disordered" evidence="2">
    <location>
        <begin position="489"/>
        <end position="517"/>
    </location>
</feature>
<comment type="similarity">
    <text evidence="1">Belongs to the transposase IS21/IS408/IS1162 family.</text>
</comment>
<dbReference type="Pfam" id="PF22483">
    <property type="entry name" value="Mu-transpos_C_2"/>
    <property type="match status" value="1"/>
</dbReference>
<dbReference type="EMBL" id="LFNG01000009">
    <property type="protein sequence ID" value="KMQ71239.1"/>
    <property type="molecule type" value="Genomic_DNA"/>
</dbReference>
<dbReference type="InterPro" id="IPR054353">
    <property type="entry name" value="IstA-like_C"/>
</dbReference>
<evidence type="ECO:0000259" key="3">
    <source>
        <dbReference type="PROSITE" id="PS50994"/>
    </source>
</evidence>
<dbReference type="PROSITE" id="PS50994">
    <property type="entry name" value="INTEGRASE"/>
    <property type="match status" value="1"/>
</dbReference>
<name>A0A0J7IZK3_9FLAO</name>